<dbReference type="InterPro" id="IPR027417">
    <property type="entry name" value="P-loop_NTPase"/>
</dbReference>
<accession>A0A7L3ZJ77</accession>
<sequence length="469" mass="49753">METPSTVHLSDWQQSYFAITSGSCTPGQKADEYRAKILRIQYAWANSEISQVCAANLFKKYAEKYSAIIDSDNIETGLNNYAGNILTLAKCQQNDSDKWQSALTTDNVFELKCVQERMQAGRSFQRSQMAPTDACVLGEKGVSASAAAGLPKRGSLSSAGGTELCAGSAKCASQGPDLPEHPSSSKSLQSSVPPVTKTSDTLPASSASSHEQVHTGFQAAPLFGSKEAPSSSSLKMSSDCHDGRNLSPSNQSFIPAWSASSGKRKAFYGLADDGTTVVPSLAACQASGSTETSSFSGSRNRTEESSVPGFRTAKEQLWVDQQKKSQNLPQRAPVSSCGGVKKSLGAGKSRGPFGKFVPPVAKHDGNEKGGAECKPRARGPAAPSLPVDERLKNIEPKMVELIMHEIVDHGPPVSWDDIAGVEFAKATIKEIVVWPMLRPDIFTGLRGPPKGILLFGPPGTGKTLIGKCI</sequence>
<dbReference type="Proteomes" id="UP000563060">
    <property type="component" value="Unassembled WGS sequence"/>
</dbReference>
<feature type="non-terminal residue" evidence="2">
    <location>
        <position position="1"/>
    </location>
</feature>
<dbReference type="EMBL" id="VZZT01013725">
    <property type="protein sequence ID" value="NXW12160.1"/>
    <property type="molecule type" value="Genomic_DNA"/>
</dbReference>
<feature type="compositionally biased region" description="Basic and acidic residues" evidence="1">
    <location>
        <begin position="361"/>
        <end position="375"/>
    </location>
</feature>
<gene>
    <name evidence="2" type="primary">Fignl1</name>
    <name evidence="2" type="ORF">FREGRA_R14891</name>
</gene>
<dbReference type="SUPFAM" id="SSF52540">
    <property type="entry name" value="P-loop containing nucleoside triphosphate hydrolases"/>
    <property type="match status" value="1"/>
</dbReference>
<evidence type="ECO:0000256" key="1">
    <source>
        <dbReference type="SAM" id="MobiDB-lite"/>
    </source>
</evidence>
<dbReference type="Gene3D" id="3.40.50.300">
    <property type="entry name" value="P-loop containing nucleotide triphosphate hydrolases"/>
    <property type="match status" value="1"/>
</dbReference>
<dbReference type="PANTHER" id="PTHR23074:SF75">
    <property type="entry name" value="DYNEIN REGULATORY COMPLEX PROTEIN 11-RELATED"/>
    <property type="match status" value="1"/>
</dbReference>
<dbReference type="PANTHER" id="PTHR23074">
    <property type="entry name" value="AAA DOMAIN-CONTAINING"/>
    <property type="match status" value="1"/>
</dbReference>
<reference evidence="2 3" key="1">
    <citation type="submission" date="2019-09" db="EMBL/GenBank/DDBJ databases">
        <title>Bird 10,000 Genomes (B10K) Project - Family phase.</title>
        <authorList>
            <person name="Zhang G."/>
        </authorList>
    </citation>
    <scope>NUCLEOTIDE SEQUENCE [LARGE SCALE GENOMIC DNA]</scope>
    <source>
        <strain evidence="2">B10K-DU-006-09</strain>
        <tissue evidence="2">Muscle</tissue>
    </source>
</reference>
<proteinExistence type="predicted"/>
<feature type="compositionally biased region" description="Polar residues" evidence="1">
    <location>
        <begin position="196"/>
        <end position="210"/>
    </location>
</feature>
<dbReference type="AlphaFoldDB" id="A0A7L3ZJ77"/>
<dbReference type="InterPro" id="IPR050304">
    <property type="entry name" value="MT-severing_AAA_ATPase"/>
</dbReference>
<comment type="caution">
    <text evidence="2">The sequence shown here is derived from an EMBL/GenBank/DDBJ whole genome shotgun (WGS) entry which is preliminary data.</text>
</comment>
<feature type="compositionally biased region" description="Low complexity" evidence="1">
    <location>
        <begin position="181"/>
        <end position="194"/>
    </location>
</feature>
<feature type="region of interest" description="Disordered" evidence="1">
    <location>
        <begin position="352"/>
        <end position="385"/>
    </location>
</feature>
<feature type="region of interest" description="Disordered" evidence="1">
    <location>
        <begin position="288"/>
        <end position="308"/>
    </location>
</feature>
<name>A0A7L3ZJ77_FREGA</name>
<dbReference type="GO" id="GO:0016887">
    <property type="term" value="F:ATP hydrolysis activity"/>
    <property type="evidence" value="ECO:0007669"/>
    <property type="project" value="TreeGrafter"/>
</dbReference>
<evidence type="ECO:0000313" key="3">
    <source>
        <dbReference type="Proteomes" id="UP000563060"/>
    </source>
</evidence>
<feature type="region of interest" description="Disordered" evidence="1">
    <location>
        <begin position="169"/>
        <end position="247"/>
    </location>
</feature>
<keyword evidence="3" id="KW-1185">Reference proteome</keyword>
<feature type="non-terminal residue" evidence="2">
    <location>
        <position position="469"/>
    </location>
</feature>
<organism evidence="2 3">
    <name type="scientific">Fregetta grallaria</name>
    <name type="common">White-bellied storm-petrel</name>
    <name type="synonym">Procellaria grallaria</name>
    <dbReference type="NCBI Taxonomy" id="79628"/>
    <lineage>
        <taxon>Eukaryota</taxon>
        <taxon>Metazoa</taxon>
        <taxon>Chordata</taxon>
        <taxon>Craniata</taxon>
        <taxon>Vertebrata</taxon>
        <taxon>Euteleostomi</taxon>
        <taxon>Archelosauria</taxon>
        <taxon>Archosauria</taxon>
        <taxon>Dinosauria</taxon>
        <taxon>Saurischia</taxon>
        <taxon>Theropoda</taxon>
        <taxon>Coelurosauria</taxon>
        <taxon>Aves</taxon>
        <taxon>Neognathae</taxon>
        <taxon>Neoaves</taxon>
        <taxon>Aequornithes</taxon>
        <taxon>Procellariiformes</taxon>
        <taxon>Hydrobatidae</taxon>
        <taxon>Fregetta</taxon>
    </lineage>
</organism>
<dbReference type="GO" id="GO:0008568">
    <property type="term" value="F:microtubule severing ATPase activity"/>
    <property type="evidence" value="ECO:0007669"/>
    <property type="project" value="TreeGrafter"/>
</dbReference>
<evidence type="ECO:0000313" key="2">
    <source>
        <dbReference type="EMBL" id="NXW12160.1"/>
    </source>
</evidence>
<feature type="compositionally biased region" description="Low complexity" evidence="1">
    <location>
        <begin position="288"/>
        <end position="298"/>
    </location>
</feature>
<protein>
    <submittedName>
        <fullName evidence="2">FIGL1 protein</fullName>
    </submittedName>
</protein>